<organism evidence="1 2">
    <name type="scientific">Aphanomyces euteiches</name>
    <dbReference type="NCBI Taxonomy" id="100861"/>
    <lineage>
        <taxon>Eukaryota</taxon>
        <taxon>Sar</taxon>
        <taxon>Stramenopiles</taxon>
        <taxon>Oomycota</taxon>
        <taxon>Saprolegniomycetes</taxon>
        <taxon>Saprolegniales</taxon>
        <taxon>Verrucalvaceae</taxon>
        <taxon>Aphanomyces</taxon>
    </lineage>
</organism>
<dbReference type="EMBL" id="VJMJ01000153">
    <property type="protein sequence ID" value="KAF0730640.1"/>
    <property type="molecule type" value="Genomic_DNA"/>
</dbReference>
<dbReference type="Proteomes" id="UP000481153">
    <property type="component" value="Unassembled WGS sequence"/>
</dbReference>
<proteinExistence type="predicted"/>
<keyword evidence="2" id="KW-1185">Reference proteome</keyword>
<sequence>MNTFQADTFYNSVYGYSDDDASDSASAVYYPQATSLADKCGYRTGKCFNMRAMKRNGKDHKLCDYHREKANLNQKKLDRKKRMKRFAPYETSSHSLLDDKFLELDDPLASPTRIDVTPEGFQFNQVDLFVMTPAEKLALDEAHQSFLAALEEDPCGFLLDAPATLLDDTIIISM</sequence>
<accession>A0A6G0WT86</accession>
<gene>
    <name evidence="1" type="ORF">Ae201684_012059</name>
</gene>
<name>A0A6G0WT86_9STRA</name>
<dbReference type="AlphaFoldDB" id="A0A6G0WT86"/>
<reference evidence="1 2" key="1">
    <citation type="submission" date="2019-07" db="EMBL/GenBank/DDBJ databases">
        <title>Genomics analysis of Aphanomyces spp. identifies a new class of oomycete effector associated with host adaptation.</title>
        <authorList>
            <person name="Gaulin E."/>
        </authorList>
    </citation>
    <scope>NUCLEOTIDE SEQUENCE [LARGE SCALE GENOMIC DNA]</scope>
    <source>
        <strain evidence="1 2">ATCC 201684</strain>
    </source>
</reference>
<evidence type="ECO:0000313" key="2">
    <source>
        <dbReference type="Proteomes" id="UP000481153"/>
    </source>
</evidence>
<comment type="caution">
    <text evidence="1">The sequence shown here is derived from an EMBL/GenBank/DDBJ whole genome shotgun (WGS) entry which is preliminary data.</text>
</comment>
<protein>
    <submittedName>
        <fullName evidence="1">Uncharacterized protein</fullName>
    </submittedName>
</protein>
<evidence type="ECO:0000313" key="1">
    <source>
        <dbReference type="EMBL" id="KAF0730640.1"/>
    </source>
</evidence>
<dbReference type="VEuPathDB" id="FungiDB:AeMF1_013797"/>